<keyword evidence="7" id="KW-0813">Transport</keyword>
<feature type="transmembrane region" description="Helical" evidence="7">
    <location>
        <begin position="220"/>
        <end position="239"/>
    </location>
</feature>
<dbReference type="Proteomes" id="UP000288178">
    <property type="component" value="Unassembled WGS sequence"/>
</dbReference>
<evidence type="ECO:0000256" key="2">
    <source>
        <dbReference type="ARBA" id="ARBA00022475"/>
    </source>
</evidence>
<keyword evidence="3 7" id="KW-0997">Cell inner membrane</keyword>
<feature type="domain" description="TRAP C4-dicarboxylate transport system permease DctM subunit" evidence="8">
    <location>
        <begin position="11"/>
        <end position="423"/>
    </location>
</feature>
<dbReference type="GO" id="GO:0005886">
    <property type="term" value="C:plasma membrane"/>
    <property type="evidence" value="ECO:0007669"/>
    <property type="project" value="UniProtKB-SubCell"/>
</dbReference>
<proteinExistence type="inferred from homology"/>
<feature type="transmembrane region" description="Helical" evidence="7">
    <location>
        <begin position="340"/>
        <end position="357"/>
    </location>
</feature>
<evidence type="ECO:0000256" key="7">
    <source>
        <dbReference type="RuleBase" id="RU369079"/>
    </source>
</evidence>
<comment type="subcellular location">
    <subcellularLocation>
        <location evidence="1 7">Cell inner membrane</location>
        <topology evidence="1 7">Multi-pass membrane protein</topology>
    </subcellularLocation>
</comment>
<evidence type="ECO:0000313" key="9">
    <source>
        <dbReference type="EMBL" id="RVT50945.1"/>
    </source>
</evidence>
<reference evidence="9 10" key="1">
    <citation type="submission" date="2019-01" db="EMBL/GenBank/DDBJ databases">
        <authorList>
            <person name="Chen W.-M."/>
        </authorList>
    </citation>
    <scope>NUCLEOTIDE SEQUENCE [LARGE SCALE GENOMIC DNA]</scope>
    <source>
        <strain evidence="9 10">ICH-3</strain>
    </source>
</reference>
<evidence type="ECO:0000256" key="6">
    <source>
        <dbReference type="ARBA" id="ARBA00023136"/>
    </source>
</evidence>
<evidence type="ECO:0000256" key="5">
    <source>
        <dbReference type="ARBA" id="ARBA00022989"/>
    </source>
</evidence>
<dbReference type="InterPro" id="IPR010656">
    <property type="entry name" value="DctM"/>
</dbReference>
<comment type="subunit">
    <text evidence="7">The complex comprises the extracytoplasmic solute receptor protein and the two transmembrane proteins.</text>
</comment>
<keyword evidence="4 7" id="KW-0812">Transmembrane</keyword>
<feature type="transmembrane region" description="Helical" evidence="7">
    <location>
        <begin position="404"/>
        <end position="428"/>
    </location>
</feature>
<keyword evidence="10" id="KW-1185">Reference proteome</keyword>
<evidence type="ECO:0000256" key="1">
    <source>
        <dbReference type="ARBA" id="ARBA00004429"/>
    </source>
</evidence>
<comment type="function">
    <text evidence="7">Part of the tripartite ATP-independent periplasmic (TRAP) transport system.</text>
</comment>
<dbReference type="NCBIfam" id="TIGR00786">
    <property type="entry name" value="dctM"/>
    <property type="match status" value="1"/>
</dbReference>
<dbReference type="PANTHER" id="PTHR33362">
    <property type="entry name" value="SIALIC ACID TRAP TRANSPORTER PERMEASE PROTEIN SIAT-RELATED"/>
    <property type="match status" value="1"/>
</dbReference>
<feature type="transmembrane region" description="Helical" evidence="7">
    <location>
        <begin position="141"/>
        <end position="168"/>
    </location>
</feature>
<sequence length="433" mass="45155">MDPITIAALGFGLMLVLIFLHVPIGIAMAFVGVGGFAMVADWAPALSLLASEPAATLTNLDLAVIPLFMLMGNLAASAGLANDIYNIAHAFFGHRRGGLATATVLGCGGFGAVCGSGIATTATFGRVALPEMLERGYAPSLASGAVAAGGTLGIIVPPSAIMVLYAILTEQFVVDLFTAAVVPAVLAVALYAAAVWLTVTLNPGAATGFQRLGVRERLHALRKGWGVVLLAVVVLGGIYAGVFTVNEAAAVGVVISFVFLMARKGLAWKTLASVLVSAATSTAMIYVMVFGATIFSYFMTVTDAPAMLVQVIGDTGLPAFGIIALLLLLYVVLGAFFDEVAAMIITLPFVIPIIQHLGYDLVWWGIINVIVIEIGMIMPPIGINVMVLNGMRRDIPLQTIYKGILPFLAADVVRLAVLVAFPTLTLWLPSVLK</sequence>
<organism evidence="9 10">
    <name type="scientific">Rubrivivax albus</name>
    <dbReference type="NCBI Taxonomy" id="2499835"/>
    <lineage>
        <taxon>Bacteria</taxon>
        <taxon>Pseudomonadati</taxon>
        <taxon>Pseudomonadota</taxon>
        <taxon>Betaproteobacteria</taxon>
        <taxon>Burkholderiales</taxon>
        <taxon>Sphaerotilaceae</taxon>
        <taxon>Rubrivivax</taxon>
    </lineage>
</organism>
<dbReference type="OrthoDB" id="9796052at2"/>
<name>A0A3S2U8A5_9BURK</name>
<gene>
    <name evidence="9" type="ORF">ENE75_14195</name>
</gene>
<feature type="transmembrane region" description="Helical" evidence="7">
    <location>
        <begin position="180"/>
        <end position="199"/>
    </location>
</feature>
<comment type="caution">
    <text evidence="9">The sequence shown here is derived from an EMBL/GenBank/DDBJ whole genome shotgun (WGS) entry which is preliminary data.</text>
</comment>
<dbReference type="GO" id="GO:0022857">
    <property type="term" value="F:transmembrane transporter activity"/>
    <property type="evidence" value="ECO:0007669"/>
    <property type="project" value="UniProtKB-UniRule"/>
</dbReference>
<keyword evidence="2" id="KW-1003">Cell membrane</keyword>
<accession>A0A3S2U8A5</accession>
<feature type="transmembrane region" description="Helical" evidence="7">
    <location>
        <begin position="6"/>
        <end position="39"/>
    </location>
</feature>
<feature type="transmembrane region" description="Helical" evidence="7">
    <location>
        <begin position="274"/>
        <end position="299"/>
    </location>
</feature>
<dbReference type="EMBL" id="SACT01000004">
    <property type="protein sequence ID" value="RVT50945.1"/>
    <property type="molecule type" value="Genomic_DNA"/>
</dbReference>
<dbReference type="Pfam" id="PF06808">
    <property type="entry name" value="DctM"/>
    <property type="match status" value="1"/>
</dbReference>
<feature type="transmembrane region" description="Helical" evidence="7">
    <location>
        <begin position="101"/>
        <end position="129"/>
    </location>
</feature>
<dbReference type="AlphaFoldDB" id="A0A3S2U8A5"/>
<keyword evidence="6 7" id="KW-0472">Membrane</keyword>
<evidence type="ECO:0000256" key="3">
    <source>
        <dbReference type="ARBA" id="ARBA00022519"/>
    </source>
</evidence>
<evidence type="ECO:0000256" key="4">
    <source>
        <dbReference type="ARBA" id="ARBA00022692"/>
    </source>
</evidence>
<feature type="transmembrane region" description="Helical" evidence="7">
    <location>
        <begin position="363"/>
        <end position="383"/>
    </location>
</feature>
<evidence type="ECO:0000313" key="10">
    <source>
        <dbReference type="Proteomes" id="UP000288178"/>
    </source>
</evidence>
<feature type="transmembrane region" description="Helical" evidence="7">
    <location>
        <begin position="60"/>
        <end position="81"/>
    </location>
</feature>
<dbReference type="PANTHER" id="PTHR33362:SF5">
    <property type="entry name" value="C4-DICARBOXYLATE TRAP TRANSPORTER LARGE PERMEASE PROTEIN DCTM"/>
    <property type="match status" value="1"/>
</dbReference>
<dbReference type="InterPro" id="IPR004681">
    <property type="entry name" value="TRAP_DctM"/>
</dbReference>
<dbReference type="RefSeq" id="WP_128198971.1">
    <property type="nucleotide sequence ID" value="NZ_SACT01000004.1"/>
</dbReference>
<evidence type="ECO:0000259" key="8">
    <source>
        <dbReference type="Pfam" id="PF06808"/>
    </source>
</evidence>
<protein>
    <recommendedName>
        <fullName evidence="7">TRAP transporter large permease protein</fullName>
    </recommendedName>
</protein>
<keyword evidence="5 7" id="KW-1133">Transmembrane helix</keyword>
<feature type="transmembrane region" description="Helical" evidence="7">
    <location>
        <begin position="311"/>
        <end position="333"/>
    </location>
</feature>
<dbReference type="PIRSF" id="PIRSF006066">
    <property type="entry name" value="HI0050"/>
    <property type="match status" value="1"/>
</dbReference>
<comment type="similarity">
    <text evidence="7">Belongs to the TRAP transporter large permease family.</text>
</comment>